<dbReference type="SUPFAM" id="SSF75011">
    <property type="entry name" value="3-carboxy-cis,cis-mucoante lactonizing enzyme"/>
    <property type="match status" value="1"/>
</dbReference>
<protein>
    <recommendedName>
        <fullName evidence="5">Methanethiol oxidase</fullName>
    </recommendedName>
</protein>
<gene>
    <name evidence="3" type="ORF">CBOVIS_LOCUS11276</name>
</gene>
<dbReference type="EMBL" id="CADEPM010000009">
    <property type="protein sequence ID" value="CAB3409644.1"/>
    <property type="molecule type" value="Genomic_DNA"/>
</dbReference>
<dbReference type="OrthoDB" id="10252446at2759"/>
<organism evidence="3 4">
    <name type="scientific">Caenorhabditis bovis</name>
    <dbReference type="NCBI Taxonomy" id="2654633"/>
    <lineage>
        <taxon>Eukaryota</taxon>
        <taxon>Metazoa</taxon>
        <taxon>Ecdysozoa</taxon>
        <taxon>Nematoda</taxon>
        <taxon>Chromadorea</taxon>
        <taxon>Rhabditida</taxon>
        <taxon>Rhabditina</taxon>
        <taxon>Rhabditomorpha</taxon>
        <taxon>Rhabditoidea</taxon>
        <taxon>Rhabditidae</taxon>
        <taxon>Peloderinae</taxon>
        <taxon>Caenorhabditis</taxon>
    </lineage>
</organism>
<evidence type="ECO:0000313" key="4">
    <source>
        <dbReference type="Proteomes" id="UP000494206"/>
    </source>
</evidence>
<dbReference type="GO" id="GO:0008430">
    <property type="term" value="F:selenium binding"/>
    <property type="evidence" value="ECO:0007669"/>
    <property type="project" value="InterPro"/>
</dbReference>
<comment type="caution">
    <text evidence="3">The sequence shown here is derived from an EMBL/GenBank/DDBJ whole genome shotgun (WGS) entry which is preliminary data.</text>
</comment>
<evidence type="ECO:0000313" key="3">
    <source>
        <dbReference type="EMBL" id="CAB3409644.1"/>
    </source>
</evidence>
<dbReference type="InterPro" id="IPR008826">
    <property type="entry name" value="Se-bd"/>
</dbReference>
<keyword evidence="2" id="KW-0711">Selenium</keyword>
<dbReference type="PANTHER" id="PTHR23300">
    <property type="entry name" value="METHANETHIOL OXIDASE"/>
    <property type="match status" value="1"/>
</dbReference>
<evidence type="ECO:0000256" key="1">
    <source>
        <dbReference type="ARBA" id="ARBA00005606"/>
    </source>
</evidence>
<name>A0A8S1F717_9PELO</name>
<dbReference type="Proteomes" id="UP000494206">
    <property type="component" value="Unassembled WGS sequence"/>
</dbReference>
<evidence type="ECO:0000256" key="2">
    <source>
        <dbReference type="ARBA" id="ARBA00023266"/>
    </source>
</evidence>
<proteinExistence type="inferred from homology"/>
<keyword evidence="4" id="KW-1185">Reference proteome</keyword>
<reference evidence="3 4" key="1">
    <citation type="submission" date="2020-04" db="EMBL/GenBank/DDBJ databases">
        <authorList>
            <person name="Laetsch R D."/>
            <person name="Stevens L."/>
            <person name="Kumar S."/>
            <person name="Blaxter L. M."/>
        </authorList>
    </citation>
    <scope>NUCLEOTIDE SEQUENCE [LARGE SCALE GENOMIC DNA]</scope>
</reference>
<accession>A0A8S1F717</accession>
<comment type="similarity">
    <text evidence="1">Belongs to the selenium-binding protein family.</text>
</comment>
<dbReference type="AlphaFoldDB" id="A0A8S1F717"/>
<dbReference type="Pfam" id="PF05694">
    <property type="entry name" value="SBP56"/>
    <property type="match status" value="1"/>
</dbReference>
<dbReference type="PANTHER" id="PTHR23300:SF0">
    <property type="entry name" value="METHANETHIOL OXIDASE"/>
    <property type="match status" value="1"/>
</dbReference>
<sequence>MGSCARGPGYASPAEAQRGPREQYLFVTAPNCNDGPDAIFCIDVNPESSNYLKVASRIDLPYKQDEVHHTGWNACSSCHDKPCEKRSHLIVPCLNSDRIYIINTLDPTNIYLDKIIEPEDLHRFNVSFPHTSHCLADGNIMISTLGTRDGSASGSFILLNGKTFLPSQLWPADDKTVAFNYDFWYQPRRNIMISTEWGSPKDIKHGFNPAHVTNNQPPLYGHSIHIFDWDTHSHRQTIDLPLPAGALPLEVRFKHEPSSEDAFVGTAFGSAIFRVHPDPQNPDRQVADLVAQVPAKKVFNWALPEMPALITDILISMDDRFLYASCWLHGEIRQYDISDPSNVVLNDVIQIGGSFHAETDITVENEEAKPATYVKDRRIEGGPQMLQASLDGRRLYVTTSLYKKWDEQFYPNLLTKGATMLLVDICPKSGKMTLNNKFLVDFGDIEGGPYLAHEMRYPGGDCTSDIWI</sequence>
<evidence type="ECO:0008006" key="5">
    <source>
        <dbReference type="Google" id="ProtNLM"/>
    </source>
</evidence>